<evidence type="ECO:0000313" key="3">
    <source>
        <dbReference type="EMBL" id="OEU06846.1"/>
    </source>
</evidence>
<feature type="compositionally biased region" description="Acidic residues" evidence="1">
    <location>
        <begin position="276"/>
        <end position="285"/>
    </location>
</feature>
<gene>
    <name evidence="3" type="ORF">FRACYDRAFT_252664</name>
</gene>
<dbReference type="InParanoid" id="A0A1E7ELX3"/>
<reference evidence="3 4" key="1">
    <citation type="submission" date="2016-09" db="EMBL/GenBank/DDBJ databases">
        <title>Extensive genetic diversity and differential bi-allelic expression allows diatom success in the polar Southern Ocean.</title>
        <authorList>
            <consortium name="DOE Joint Genome Institute"/>
            <person name="Mock T."/>
            <person name="Otillar R.P."/>
            <person name="Strauss J."/>
            <person name="Dupont C."/>
            <person name="Frickenhaus S."/>
            <person name="Maumus F."/>
            <person name="Mcmullan M."/>
            <person name="Sanges R."/>
            <person name="Schmutz J."/>
            <person name="Toseland A."/>
            <person name="Valas R."/>
            <person name="Veluchamy A."/>
            <person name="Ward B.J."/>
            <person name="Allen A."/>
            <person name="Barry K."/>
            <person name="Falciatore A."/>
            <person name="Ferrante M."/>
            <person name="Fortunato A.E."/>
            <person name="Gloeckner G."/>
            <person name="Gruber A."/>
            <person name="Hipkin R."/>
            <person name="Janech M."/>
            <person name="Kroth P."/>
            <person name="Leese F."/>
            <person name="Lindquist E."/>
            <person name="Lyon B.R."/>
            <person name="Martin J."/>
            <person name="Mayer C."/>
            <person name="Parker M."/>
            <person name="Quesneville H."/>
            <person name="Raymond J."/>
            <person name="Uhlig C."/>
            <person name="Valentin K.U."/>
            <person name="Worden A.Z."/>
            <person name="Armbrust E.V."/>
            <person name="Bowler C."/>
            <person name="Green B."/>
            <person name="Moulton V."/>
            <person name="Van Oosterhout C."/>
            <person name="Grigoriev I."/>
        </authorList>
    </citation>
    <scope>NUCLEOTIDE SEQUENCE [LARGE SCALE GENOMIC DNA]</scope>
    <source>
        <strain evidence="3 4">CCMP1102</strain>
    </source>
</reference>
<evidence type="ECO:0000256" key="1">
    <source>
        <dbReference type="SAM" id="MobiDB-lite"/>
    </source>
</evidence>
<feature type="region of interest" description="Disordered" evidence="1">
    <location>
        <begin position="83"/>
        <end position="105"/>
    </location>
</feature>
<name>A0A1E7ELX3_9STRA</name>
<keyword evidence="2" id="KW-0472">Membrane</keyword>
<keyword evidence="4" id="KW-1185">Reference proteome</keyword>
<dbReference type="EMBL" id="KV784395">
    <property type="protein sequence ID" value="OEU06846.1"/>
    <property type="molecule type" value="Genomic_DNA"/>
</dbReference>
<dbReference type="KEGG" id="fcy:FRACYDRAFT_252664"/>
<evidence type="ECO:0000313" key="4">
    <source>
        <dbReference type="Proteomes" id="UP000095751"/>
    </source>
</evidence>
<feature type="transmembrane region" description="Helical" evidence="2">
    <location>
        <begin position="6"/>
        <end position="30"/>
    </location>
</feature>
<accession>A0A1E7ELX3</accession>
<feature type="region of interest" description="Disordered" evidence="1">
    <location>
        <begin position="258"/>
        <end position="320"/>
    </location>
</feature>
<feature type="compositionally biased region" description="Low complexity" evidence="1">
    <location>
        <begin position="83"/>
        <end position="93"/>
    </location>
</feature>
<keyword evidence="2" id="KW-1133">Transmembrane helix</keyword>
<sequence length="320" mass="35834">MNNSTFILGIIAIYVVHIITSLPLLCSGTVEQQCCRHRRLSEDDAYAGIIIDPEGILNDDTKRIITDKLQQYSSPEFYYESSSAVNNSNTNNNVEPSEAEKVADQTVHVTTTTTNDDYKNDDIDDDGNIVDTYGVDCHNSEKCSIIRIQFAVAIVDDTAFRFYNEHDYDFGIDLLQHDNDNGNNNNNYSIVMMAEYVAKRLHNRLWDVKSNKEEGEEEKRIKTEEGTNKRGMTTLLDIGNREGYVSRWSYIFNRSSSHSPLMTRRSSSHLTNTSSDDSDNDDDDAITTSSSSSGDSYYAFGGDDDGDTTTTSVGGRGGRF</sequence>
<feature type="compositionally biased region" description="Low complexity" evidence="1">
    <location>
        <begin position="286"/>
        <end position="301"/>
    </location>
</feature>
<keyword evidence="2" id="KW-0812">Transmembrane</keyword>
<evidence type="ECO:0000256" key="2">
    <source>
        <dbReference type="SAM" id="Phobius"/>
    </source>
</evidence>
<dbReference type="Proteomes" id="UP000095751">
    <property type="component" value="Unassembled WGS sequence"/>
</dbReference>
<protein>
    <submittedName>
        <fullName evidence="3">Uncharacterized protein</fullName>
    </submittedName>
</protein>
<proteinExistence type="predicted"/>
<dbReference type="AlphaFoldDB" id="A0A1E7ELX3"/>
<organism evidence="3 4">
    <name type="scientific">Fragilariopsis cylindrus CCMP1102</name>
    <dbReference type="NCBI Taxonomy" id="635003"/>
    <lineage>
        <taxon>Eukaryota</taxon>
        <taxon>Sar</taxon>
        <taxon>Stramenopiles</taxon>
        <taxon>Ochrophyta</taxon>
        <taxon>Bacillariophyta</taxon>
        <taxon>Bacillariophyceae</taxon>
        <taxon>Bacillariophycidae</taxon>
        <taxon>Bacillariales</taxon>
        <taxon>Bacillariaceae</taxon>
        <taxon>Fragilariopsis</taxon>
    </lineage>
</organism>